<keyword evidence="3 5" id="KW-1133">Transmembrane helix</keyword>
<name>A0A151XYJ5_9GAMM</name>
<evidence type="ECO:0008006" key="11">
    <source>
        <dbReference type="Google" id="ProtNLM"/>
    </source>
</evidence>
<feature type="transmembrane region" description="Helical" evidence="5">
    <location>
        <begin position="80"/>
        <end position="101"/>
    </location>
</feature>
<dbReference type="GO" id="GO:0016020">
    <property type="term" value="C:membrane"/>
    <property type="evidence" value="ECO:0007669"/>
    <property type="project" value="UniProtKB-SubCell"/>
</dbReference>
<evidence type="ECO:0000313" key="9">
    <source>
        <dbReference type="EMBL" id="KYQ70882.1"/>
    </source>
</evidence>
<feature type="domain" description="O-antigen ligase-related" evidence="6">
    <location>
        <begin position="191"/>
        <end position="341"/>
    </location>
</feature>
<dbReference type="Pfam" id="PF15864">
    <property type="entry name" value="PglL_A"/>
    <property type="match status" value="1"/>
</dbReference>
<dbReference type="Pfam" id="PF11846">
    <property type="entry name" value="Wzy_C_2"/>
    <property type="match status" value="1"/>
</dbReference>
<dbReference type="AlphaFoldDB" id="A0A151XYJ5"/>
<feature type="transmembrane region" description="Helical" evidence="5">
    <location>
        <begin position="383"/>
        <end position="400"/>
    </location>
</feature>
<dbReference type="STRING" id="1806892.AZH43_17020"/>
<gene>
    <name evidence="9" type="ORF">AZH43_17020</name>
</gene>
<dbReference type="InterPro" id="IPR021797">
    <property type="entry name" value="Wzy_C_2"/>
</dbReference>
<feature type="transmembrane region" description="Helical" evidence="5">
    <location>
        <begin position="5"/>
        <end position="20"/>
    </location>
</feature>
<feature type="transmembrane region" description="Helical" evidence="5">
    <location>
        <begin position="184"/>
        <end position="200"/>
    </location>
</feature>
<dbReference type="PANTHER" id="PTHR37422:SF13">
    <property type="entry name" value="LIPOPOLYSACCHARIDE BIOSYNTHESIS PROTEIN PA4999-RELATED"/>
    <property type="match status" value="1"/>
</dbReference>
<evidence type="ECO:0000313" key="10">
    <source>
        <dbReference type="Proteomes" id="UP000076276"/>
    </source>
</evidence>
<comment type="subcellular location">
    <subcellularLocation>
        <location evidence="1">Membrane</location>
        <topology evidence="1">Multi-pass membrane protein</topology>
    </subcellularLocation>
</comment>
<evidence type="ECO:0000256" key="1">
    <source>
        <dbReference type="ARBA" id="ARBA00004141"/>
    </source>
</evidence>
<dbReference type="InterPro" id="IPR031726">
    <property type="entry name" value="PglL_A"/>
</dbReference>
<evidence type="ECO:0000256" key="4">
    <source>
        <dbReference type="ARBA" id="ARBA00023136"/>
    </source>
</evidence>
<reference evidence="9 10" key="1">
    <citation type="submission" date="2016-03" db="EMBL/GenBank/DDBJ databases">
        <title>Acinetobacter genomospecies 28 strain ANC 4149.</title>
        <authorList>
            <person name="Radolfova-Krizova L."/>
            <person name="Nemec A."/>
        </authorList>
    </citation>
    <scope>NUCLEOTIDE SEQUENCE [LARGE SCALE GENOMIC DNA]</scope>
    <source>
        <strain evidence="9 10">ANC 4149</strain>
    </source>
</reference>
<evidence type="ECO:0000259" key="8">
    <source>
        <dbReference type="Pfam" id="PF15864"/>
    </source>
</evidence>
<feature type="transmembrane region" description="Helical" evidence="5">
    <location>
        <begin position="231"/>
        <end position="250"/>
    </location>
</feature>
<dbReference type="InterPro" id="IPR051533">
    <property type="entry name" value="WaaL-like"/>
</dbReference>
<feature type="transmembrane region" description="Helical" evidence="5">
    <location>
        <begin position="113"/>
        <end position="139"/>
    </location>
</feature>
<organism evidence="9 10">
    <name type="scientific">Acinetobacter pragensis</name>
    <dbReference type="NCBI Taxonomy" id="1806892"/>
    <lineage>
        <taxon>Bacteria</taxon>
        <taxon>Pseudomonadati</taxon>
        <taxon>Pseudomonadota</taxon>
        <taxon>Gammaproteobacteria</taxon>
        <taxon>Moraxellales</taxon>
        <taxon>Moraxellaceae</taxon>
        <taxon>Acinetobacter</taxon>
    </lineage>
</organism>
<proteinExistence type="predicted"/>
<keyword evidence="4 5" id="KW-0472">Membrane</keyword>
<sequence>MVQTFLFILSFIIFGFSFLIPLDATIWMRFIGEYLVFVATLFLLISISFNKIKLPKIIISLFVCACIPLIQFAWGQIYLWTTAIVSFFYLIVFCFVVTGAYSSESINKSKLMTFLCITFVVSGCVSTVMACSQWLNFYIQYLPTLELSGSRPFANFGQPNHLSTFLFMALVSVWYLYETNRLKSYFSYLIGLFLIFGIALTQSRTAWVVCLFIAFFYFLIKTRAQLKLNTLGFGSLFASYIVFISILPPLTKILEQLFQLDLTQTRDIVSRASSGHERLSLWQQSLDLILLQPWQGYGWNQVGVSIVENIDKFYWGLWYTSSHNIVLDIFLWVGIPLGILILAYICWLLYILLINAKSKEAYLSLMMMLPIIVHSFLEYPLSYSYFLFPLGLLLGIALADIKYLKFFELNKIFNSILLLIYATCLAVVWQEYVNSLADQSKAKILALERMVKKEAGFLKIENHYYLLTSLEYHAIWVALDVKNKYSVDELNKFESFVKSNPSKYNLLKLTQIYLGNGYYAKANLYLHIFNILYKRNDKIEDVMKNIN</sequence>
<evidence type="ECO:0000259" key="7">
    <source>
        <dbReference type="Pfam" id="PF11846"/>
    </source>
</evidence>
<feature type="transmembrane region" description="Helical" evidence="5">
    <location>
        <begin position="412"/>
        <end position="429"/>
    </location>
</feature>
<dbReference type="PANTHER" id="PTHR37422">
    <property type="entry name" value="TEICHURONIC ACID BIOSYNTHESIS PROTEIN TUAE"/>
    <property type="match status" value="1"/>
</dbReference>
<feature type="transmembrane region" description="Helical" evidence="5">
    <location>
        <begin position="159"/>
        <end position="177"/>
    </location>
</feature>
<dbReference type="EMBL" id="LUAW01000040">
    <property type="protein sequence ID" value="KYQ70882.1"/>
    <property type="molecule type" value="Genomic_DNA"/>
</dbReference>
<feature type="transmembrane region" description="Helical" evidence="5">
    <location>
        <begin position="57"/>
        <end position="74"/>
    </location>
</feature>
<evidence type="ECO:0000256" key="2">
    <source>
        <dbReference type="ARBA" id="ARBA00022692"/>
    </source>
</evidence>
<keyword evidence="2 5" id="KW-0812">Transmembrane</keyword>
<accession>A0A151XYJ5</accession>
<feature type="domain" description="Protein glycosylation ligase" evidence="8">
    <location>
        <begin position="152"/>
        <end position="176"/>
    </location>
</feature>
<dbReference type="Pfam" id="PF04932">
    <property type="entry name" value="Wzy_C"/>
    <property type="match status" value="1"/>
</dbReference>
<protein>
    <recommendedName>
        <fullName evidence="11">Polymerase</fullName>
    </recommendedName>
</protein>
<evidence type="ECO:0000256" key="5">
    <source>
        <dbReference type="SAM" id="Phobius"/>
    </source>
</evidence>
<feature type="transmembrane region" description="Helical" evidence="5">
    <location>
        <begin position="26"/>
        <end position="45"/>
    </location>
</feature>
<feature type="transmembrane region" description="Helical" evidence="5">
    <location>
        <begin position="329"/>
        <end position="354"/>
    </location>
</feature>
<feature type="domain" description="Virulence factor membrane-bound polymerase C-terminal" evidence="7">
    <location>
        <begin position="366"/>
        <end position="533"/>
    </location>
</feature>
<evidence type="ECO:0000256" key="3">
    <source>
        <dbReference type="ARBA" id="ARBA00022989"/>
    </source>
</evidence>
<feature type="transmembrane region" description="Helical" evidence="5">
    <location>
        <begin position="206"/>
        <end position="224"/>
    </location>
</feature>
<dbReference type="Proteomes" id="UP000076276">
    <property type="component" value="Unassembled WGS sequence"/>
</dbReference>
<dbReference type="RefSeq" id="WP_067671277.1">
    <property type="nucleotide sequence ID" value="NZ_CBCSIK010000004.1"/>
</dbReference>
<comment type="caution">
    <text evidence="9">The sequence shown here is derived from an EMBL/GenBank/DDBJ whole genome shotgun (WGS) entry which is preliminary data.</text>
</comment>
<evidence type="ECO:0000259" key="6">
    <source>
        <dbReference type="Pfam" id="PF04932"/>
    </source>
</evidence>
<dbReference type="InterPro" id="IPR007016">
    <property type="entry name" value="O-antigen_ligase-rel_domated"/>
</dbReference>
<keyword evidence="10" id="KW-1185">Reference proteome</keyword>
<dbReference type="OrthoDB" id="4448at2"/>